<dbReference type="EMBL" id="GEBQ01000617">
    <property type="protein sequence ID" value="JAT39360.1"/>
    <property type="molecule type" value="Transcribed_RNA"/>
</dbReference>
<dbReference type="AlphaFoldDB" id="A0A1B6MTW0"/>
<dbReference type="GO" id="GO:0003824">
    <property type="term" value="F:catalytic activity"/>
    <property type="evidence" value="ECO:0007669"/>
    <property type="project" value="InterPro"/>
</dbReference>
<evidence type="ECO:0000313" key="2">
    <source>
        <dbReference type="EMBL" id="JAT39360.1"/>
    </source>
</evidence>
<dbReference type="SUPFAM" id="SSF56219">
    <property type="entry name" value="DNase I-like"/>
    <property type="match status" value="1"/>
</dbReference>
<feature type="domain" description="Endonuclease/exonuclease/phosphatase" evidence="1">
    <location>
        <begin position="98"/>
        <end position="214"/>
    </location>
</feature>
<dbReference type="GO" id="GO:0071897">
    <property type="term" value="P:DNA biosynthetic process"/>
    <property type="evidence" value="ECO:0007669"/>
    <property type="project" value="UniProtKB-ARBA"/>
</dbReference>
<dbReference type="InterPro" id="IPR005135">
    <property type="entry name" value="Endo/exonuclease/phosphatase"/>
</dbReference>
<dbReference type="SUPFAM" id="SSF56672">
    <property type="entry name" value="DNA/RNA polymerases"/>
    <property type="match status" value="1"/>
</dbReference>
<name>A0A1B6MTW0_9HEMI</name>
<accession>A0A1B6MTW0</accession>
<feature type="non-terminal residue" evidence="2">
    <location>
        <position position="583"/>
    </location>
</feature>
<organism evidence="2">
    <name type="scientific">Graphocephala atropunctata</name>
    <dbReference type="NCBI Taxonomy" id="36148"/>
    <lineage>
        <taxon>Eukaryota</taxon>
        <taxon>Metazoa</taxon>
        <taxon>Ecdysozoa</taxon>
        <taxon>Arthropoda</taxon>
        <taxon>Hexapoda</taxon>
        <taxon>Insecta</taxon>
        <taxon>Pterygota</taxon>
        <taxon>Neoptera</taxon>
        <taxon>Paraneoptera</taxon>
        <taxon>Hemiptera</taxon>
        <taxon>Auchenorrhyncha</taxon>
        <taxon>Membracoidea</taxon>
        <taxon>Cicadellidae</taxon>
        <taxon>Cicadellinae</taxon>
        <taxon>Cicadellini</taxon>
        <taxon>Graphocephala</taxon>
    </lineage>
</organism>
<reference evidence="2" key="1">
    <citation type="submission" date="2015-11" db="EMBL/GenBank/DDBJ databases">
        <title>De novo transcriptome assembly of four potential Pierce s Disease insect vectors from Arizona vineyards.</title>
        <authorList>
            <person name="Tassone E.E."/>
        </authorList>
    </citation>
    <scope>NUCLEOTIDE SEQUENCE</scope>
</reference>
<proteinExistence type="predicted"/>
<dbReference type="Pfam" id="PF14529">
    <property type="entry name" value="Exo_endo_phos_2"/>
    <property type="match status" value="1"/>
</dbReference>
<dbReference type="Gene3D" id="3.60.10.10">
    <property type="entry name" value="Endonuclease/exonuclease/phosphatase"/>
    <property type="match status" value="1"/>
</dbReference>
<dbReference type="PANTHER" id="PTHR19446">
    <property type="entry name" value="REVERSE TRANSCRIPTASES"/>
    <property type="match status" value="1"/>
</dbReference>
<gene>
    <name evidence="2" type="ORF">g.51625</name>
</gene>
<dbReference type="InterPro" id="IPR036691">
    <property type="entry name" value="Endo/exonu/phosph_ase_sf"/>
</dbReference>
<dbReference type="CDD" id="cd09077">
    <property type="entry name" value="R1-I-EN"/>
    <property type="match status" value="1"/>
</dbReference>
<sequence>MECKIGQINVGRGKIAMEETVRMCKEKELEVVLIQEPYVREGEIRGCDGRWFYDRRNGTEVGSAVVVLNEKIDAMLVGQETDGACVSVRLEKGGKALNVVGIYCRPSEGIDAHLRKVVEIVRRKAGKEVIIGGDFNARSKLWWSNRTDRRGEKVEEIIFTWDLEIANKWSRWTTFQNTQGGQSNIDVTIGTRDVIRRTENWEVIEETLSDHRLIKFEVNNRSIERSSRNDMREGSWNLREVDWMDFDRVLVEELEGLQWNGKNVNECAKETQEVINRVMERTVPKSRKGQKKVPWWTEQIGEMRVRMRRERRRWLRTRLEEDRRSFVTARTNYIWEIRKEKKNAWQRLLDEEGEDNPWGKAYKIVMDKIKKETVLVSLQKVDGSYTMTVDETLRTMIEGLLPDDNEEEDTEEQRRVRTQAEVVSVGQEEPEFTGIELDGVVKQMKNRKAPGYDGVKIEIIKRMYGRIRGKLLEVYNKMLREGQYPDVWKKGIVKVFLKSKDKDPSQVKSYRPVTLLPVLGKIGEKLIVGRMRRWLEEEELLSSRQYGFCEGKGTVDALMKVRKDVEESQEQYVLAVSLDISGA</sequence>
<evidence type="ECO:0000259" key="1">
    <source>
        <dbReference type="Pfam" id="PF14529"/>
    </source>
</evidence>
<protein>
    <recommendedName>
        <fullName evidence="1">Endonuclease/exonuclease/phosphatase domain-containing protein</fullName>
    </recommendedName>
</protein>
<dbReference type="InterPro" id="IPR043502">
    <property type="entry name" value="DNA/RNA_pol_sf"/>
</dbReference>